<dbReference type="Proteomes" id="UP000299102">
    <property type="component" value="Unassembled WGS sequence"/>
</dbReference>
<gene>
    <name evidence="1" type="ORF">EVAR_67336_1</name>
</gene>
<proteinExistence type="predicted"/>
<organism evidence="1 2">
    <name type="scientific">Eumeta variegata</name>
    <name type="common">Bagworm moth</name>
    <name type="synonym">Eumeta japonica</name>
    <dbReference type="NCBI Taxonomy" id="151549"/>
    <lineage>
        <taxon>Eukaryota</taxon>
        <taxon>Metazoa</taxon>
        <taxon>Ecdysozoa</taxon>
        <taxon>Arthropoda</taxon>
        <taxon>Hexapoda</taxon>
        <taxon>Insecta</taxon>
        <taxon>Pterygota</taxon>
        <taxon>Neoptera</taxon>
        <taxon>Endopterygota</taxon>
        <taxon>Lepidoptera</taxon>
        <taxon>Glossata</taxon>
        <taxon>Ditrysia</taxon>
        <taxon>Tineoidea</taxon>
        <taxon>Psychidae</taxon>
        <taxon>Oiketicinae</taxon>
        <taxon>Eumeta</taxon>
    </lineage>
</organism>
<evidence type="ECO:0000313" key="2">
    <source>
        <dbReference type="Proteomes" id="UP000299102"/>
    </source>
</evidence>
<dbReference type="OrthoDB" id="10065496at2759"/>
<dbReference type="STRING" id="151549.A0A4C2AAZ4"/>
<keyword evidence="2" id="KW-1185">Reference proteome</keyword>
<dbReference type="GO" id="GO:0000184">
    <property type="term" value="P:nuclear-transcribed mRNA catabolic process, nonsense-mediated decay"/>
    <property type="evidence" value="ECO:0007669"/>
    <property type="project" value="InterPro"/>
</dbReference>
<reference evidence="1 2" key="1">
    <citation type="journal article" date="2019" name="Commun. Biol.">
        <title>The bagworm genome reveals a unique fibroin gene that provides high tensile strength.</title>
        <authorList>
            <person name="Kono N."/>
            <person name="Nakamura H."/>
            <person name="Ohtoshi R."/>
            <person name="Tomita M."/>
            <person name="Numata K."/>
            <person name="Arakawa K."/>
        </authorList>
    </citation>
    <scope>NUCLEOTIDE SEQUENCE [LARGE SCALE GENOMIC DNA]</scope>
</reference>
<dbReference type="GO" id="GO:0004674">
    <property type="term" value="F:protein serine/threonine kinase activity"/>
    <property type="evidence" value="ECO:0007669"/>
    <property type="project" value="InterPro"/>
</dbReference>
<accession>A0A4C2AAZ4</accession>
<sequence>MAIRYSEIILQIEANHSNMALLDRTVTSLVWALYNCGESDTLHGLAIWLKPKHGKRFEWIVHVAEQASGNLEKAATGYLHILHDEHNKSMDNFMKEFIQKQLTDCFYHTAREAWFSYGNWCYRWGKKLMEAKIDEQTSSAASINDLNDIKLTKRNIVSIQETLKDKFEIDTIEKIIEVLNKNIINVISDDSAEDLDTNLNSENTTEILKQELKNVCDLDEDQLRKIFAIWRQAQKGVYSYYEEATRAYFKYLAIESEEVSKRSDMANSDNNEVEDCTFVTTTLRLLRLIVKHAIGLQIAALTDKEPETNYERSFKERFGAYIEAALKELQKSNNEANPSEYWQKIKQLYNVFQQRPLRGNSSMLRVSEISPVLANMHNTTIAMPGVDTYAQPAIYIKSVDVTTFIFTSTKTKPKKLLLWQ</sequence>
<evidence type="ECO:0000313" key="1">
    <source>
        <dbReference type="EMBL" id="GBP96057.1"/>
    </source>
</evidence>
<protein>
    <submittedName>
        <fullName evidence="1">Uncharacterized protein</fullName>
    </submittedName>
</protein>
<dbReference type="AlphaFoldDB" id="A0A4C2AAZ4"/>
<comment type="caution">
    <text evidence="1">The sequence shown here is derived from an EMBL/GenBank/DDBJ whole genome shotgun (WGS) entry which is preliminary data.</text>
</comment>
<name>A0A4C2AAZ4_EUMVA</name>
<dbReference type="Pfam" id="PF15785">
    <property type="entry name" value="SMG1"/>
    <property type="match status" value="1"/>
</dbReference>
<dbReference type="InterPro" id="IPR031559">
    <property type="entry name" value="SMG1"/>
</dbReference>
<dbReference type="EMBL" id="BGZK01002726">
    <property type="protein sequence ID" value="GBP96057.1"/>
    <property type="molecule type" value="Genomic_DNA"/>
</dbReference>